<dbReference type="PANTHER" id="PTHR34293:SF1">
    <property type="entry name" value="HTH-TYPE TRANSCRIPTIONAL REGULATOR TRMBL2"/>
    <property type="match status" value="1"/>
</dbReference>
<feature type="non-terminal residue" evidence="2">
    <location>
        <position position="240"/>
    </location>
</feature>
<gene>
    <name evidence="2" type="ORF">A3I42_04875</name>
</gene>
<comment type="caution">
    <text evidence="2">The sequence shown here is derived from an EMBL/GenBank/DDBJ whole genome shotgun (WGS) entry which is preliminary data.</text>
</comment>
<reference evidence="2 3" key="1">
    <citation type="journal article" date="2016" name="Nat. Commun.">
        <title>Thousands of microbial genomes shed light on interconnected biogeochemical processes in an aquifer system.</title>
        <authorList>
            <person name="Anantharaman K."/>
            <person name="Brown C.T."/>
            <person name="Hug L.A."/>
            <person name="Sharon I."/>
            <person name="Castelle C.J."/>
            <person name="Probst A.J."/>
            <person name="Thomas B.C."/>
            <person name="Singh A."/>
            <person name="Wilkins M.J."/>
            <person name="Karaoz U."/>
            <person name="Brodie E.L."/>
            <person name="Williams K.H."/>
            <person name="Hubbard S.S."/>
            <person name="Banfield J.F."/>
        </authorList>
    </citation>
    <scope>NUCLEOTIDE SEQUENCE [LARGE SCALE GENOMIC DNA]</scope>
</reference>
<evidence type="ECO:0000313" key="2">
    <source>
        <dbReference type="EMBL" id="OGL87649.1"/>
    </source>
</evidence>
<dbReference type="EMBL" id="MGER01000067">
    <property type="protein sequence ID" value="OGL87649.1"/>
    <property type="molecule type" value="Genomic_DNA"/>
</dbReference>
<feature type="domain" description="Transcription regulator TrmB N-terminal" evidence="1">
    <location>
        <begin position="7"/>
        <end position="70"/>
    </location>
</feature>
<dbReference type="InterPro" id="IPR051797">
    <property type="entry name" value="TrmB-like"/>
</dbReference>
<dbReference type="AlphaFoldDB" id="A0A1F7VAS2"/>
<dbReference type="InterPro" id="IPR036388">
    <property type="entry name" value="WH-like_DNA-bd_sf"/>
</dbReference>
<dbReference type="Pfam" id="PF01978">
    <property type="entry name" value="TrmB"/>
    <property type="match status" value="1"/>
</dbReference>
<evidence type="ECO:0000259" key="1">
    <source>
        <dbReference type="Pfam" id="PF01978"/>
    </source>
</evidence>
<accession>A0A1F7VAS2</accession>
<dbReference type="Proteomes" id="UP000178264">
    <property type="component" value="Unassembled WGS sequence"/>
</dbReference>
<dbReference type="InterPro" id="IPR036390">
    <property type="entry name" value="WH_DNA-bd_sf"/>
</dbReference>
<dbReference type="Gene3D" id="1.10.10.10">
    <property type="entry name" value="Winged helix-like DNA-binding domain superfamily/Winged helix DNA-binding domain"/>
    <property type="match status" value="1"/>
</dbReference>
<name>A0A1F7VAS2_9BACT</name>
<dbReference type="SUPFAM" id="SSF46785">
    <property type="entry name" value="Winged helix' DNA-binding domain"/>
    <property type="match status" value="1"/>
</dbReference>
<dbReference type="InterPro" id="IPR002831">
    <property type="entry name" value="Tscrpt_reg_TrmB_N"/>
</dbReference>
<sequence>MDIRAYLKEFGLSEKEIEVYLTLLKSGVQSVRRLAAATKINRGTTYDILKSLITQGLVSYQHREKHQYFIAEDPEKFAQVVAEKEREISSLREKLNHIVPELKSLYHRAGGKPTVRYYEGTRGLRTILTDVLESVYEKKEYLIYSTVEVRPYLHAAYPTFTQERVRRGIGVRVIAIGEGGQLKGLDERRWLSSHATGAPTYTIIYGTKVALISVSDARDPFGVIIENESIAATQRFMFEW</sequence>
<evidence type="ECO:0000313" key="3">
    <source>
        <dbReference type="Proteomes" id="UP000178264"/>
    </source>
</evidence>
<dbReference type="PANTHER" id="PTHR34293">
    <property type="entry name" value="HTH-TYPE TRANSCRIPTIONAL REGULATOR TRMBL2"/>
    <property type="match status" value="1"/>
</dbReference>
<proteinExistence type="predicted"/>
<protein>
    <recommendedName>
        <fullName evidence="1">Transcription regulator TrmB N-terminal domain-containing protein</fullName>
    </recommendedName>
</protein>
<organism evidence="2 3">
    <name type="scientific">Candidatus Uhrbacteria bacterium RIFCSPLOWO2_02_FULL_49_11</name>
    <dbReference type="NCBI Taxonomy" id="1802409"/>
    <lineage>
        <taxon>Bacteria</taxon>
        <taxon>Candidatus Uhriibacteriota</taxon>
    </lineage>
</organism>